<dbReference type="Pfam" id="PF00583">
    <property type="entry name" value="Acetyltransf_1"/>
    <property type="match status" value="1"/>
</dbReference>
<dbReference type="PROSITE" id="PS51186">
    <property type="entry name" value="GNAT"/>
    <property type="match status" value="1"/>
</dbReference>
<accession>A0A0E4GBF2</accession>
<dbReference type="GO" id="GO:0005737">
    <property type="term" value="C:cytoplasm"/>
    <property type="evidence" value="ECO:0007669"/>
    <property type="project" value="UniProtKB-SubCell"/>
</dbReference>
<dbReference type="EC" id="2.3.1.266" evidence="5"/>
<dbReference type="InterPro" id="IPR050680">
    <property type="entry name" value="YpeA/RimI_acetyltransf"/>
</dbReference>
<dbReference type="NCBIfam" id="TIGR01575">
    <property type="entry name" value="rimI"/>
    <property type="match status" value="1"/>
</dbReference>
<name>A0A0E4GBF2_9FIRM</name>
<evidence type="ECO:0000313" key="8">
    <source>
        <dbReference type="Proteomes" id="UP000045545"/>
    </source>
</evidence>
<evidence type="ECO:0000256" key="5">
    <source>
        <dbReference type="RuleBase" id="RU363094"/>
    </source>
</evidence>
<sequence length="149" mass="17183">MNQEFFVRKMTEQDLDEVMRIEHEAFSLPWSRDSYLGELKNSFADYLVCDFAGEIAGYAGIWVVFEEAHITNVAVSKKYRSRGIGLALMQETEKIARAKQAIRILLEVRPSNQVAISMYESLDYYQTGVRKAYYTDNGEDAIIMTKLLF</sequence>
<keyword evidence="3 7" id="KW-0808">Transferase</keyword>
<evidence type="ECO:0000256" key="4">
    <source>
        <dbReference type="ARBA" id="ARBA00023315"/>
    </source>
</evidence>
<dbReference type="EMBL" id="CGIH01000036">
    <property type="protein sequence ID" value="CFX90324.1"/>
    <property type="molecule type" value="Genomic_DNA"/>
</dbReference>
<dbReference type="SUPFAM" id="SSF55729">
    <property type="entry name" value="Acyl-CoA N-acyltransferases (Nat)"/>
    <property type="match status" value="1"/>
</dbReference>
<evidence type="ECO:0000256" key="3">
    <source>
        <dbReference type="ARBA" id="ARBA00022679"/>
    </source>
</evidence>
<evidence type="ECO:0000259" key="6">
    <source>
        <dbReference type="PROSITE" id="PS51186"/>
    </source>
</evidence>
<protein>
    <recommendedName>
        <fullName evidence="5">[Ribosomal protein bS18]-alanine N-acetyltransferase</fullName>
        <ecNumber evidence="5">2.3.1.266</ecNumber>
    </recommendedName>
</protein>
<dbReference type="InterPro" id="IPR000182">
    <property type="entry name" value="GNAT_dom"/>
</dbReference>
<dbReference type="PANTHER" id="PTHR43420:SF44">
    <property type="entry name" value="ACETYLTRANSFERASE YPEA"/>
    <property type="match status" value="1"/>
</dbReference>
<dbReference type="AlphaFoldDB" id="A0A0E4GBF2"/>
<dbReference type="InterPro" id="IPR016181">
    <property type="entry name" value="Acyl_CoA_acyltransferase"/>
</dbReference>
<keyword evidence="2 5" id="KW-0963">Cytoplasm</keyword>
<comment type="similarity">
    <text evidence="1 5">Belongs to the acetyltransferase family. RimI subfamily.</text>
</comment>
<dbReference type="PANTHER" id="PTHR43420">
    <property type="entry name" value="ACETYLTRANSFERASE"/>
    <property type="match status" value="1"/>
</dbReference>
<reference evidence="7 8" key="1">
    <citation type="submission" date="2015-03" db="EMBL/GenBank/DDBJ databases">
        <authorList>
            <person name="Murphy D."/>
        </authorList>
    </citation>
    <scope>NUCLEOTIDE SEQUENCE [LARGE SCALE GENOMIC DNA]</scope>
    <source>
        <strain evidence="7 8">OL-4</strain>
    </source>
</reference>
<organism evidence="7 8">
    <name type="scientific">Syntrophomonas zehnderi OL-4</name>
    <dbReference type="NCBI Taxonomy" id="690567"/>
    <lineage>
        <taxon>Bacteria</taxon>
        <taxon>Bacillati</taxon>
        <taxon>Bacillota</taxon>
        <taxon>Clostridia</taxon>
        <taxon>Eubacteriales</taxon>
        <taxon>Syntrophomonadaceae</taxon>
        <taxon>Syntrophomonas</taxon>
    </lineage>
</organism>
<comment type="function">
    <text evidence="5">Acetylates the N-terminal alanine of ribosomal protein bS18.</text>
</comment>
<evidence type="ECO:0000256" key="2">
    <source>
        <dbReference type="ARBA" id="ARBA00022490"/>
    </source>
</evidence>
<keyword evidence="4 7" id="KW-0012">Acyltransferase</keyword>
<evidence type="ECO:0000256" key="1">
    <source>
        <dbReference type="ARBA" id="ARBA00005395"/>
    </source>
</evidence>
<dbReference type="GO" id="GO:0008999">
    <property type="term" value="F:protein-N-terminal-alanine acetyltransferase activity"/>
    <property type="evidence" value="ECO:0007669"/>
    <property type="project" value="UniProtKB-EC"/>
</dbReference>
<dbReference type="Proteomes" id="UP000045545">
    <property type="component" value="Unassembled WGS sequence"/>
</dbReference>
<dbReference type="CDD" id="cd04301">
    <property type="entry name" value="NAT_SF"/>
    <property type="match status" value="1"/>
</dbReference>
<comment type="catalytic activity">
    <reaction evidence="5">
        <text>N-terminal L-alanyl-[ribosomal protein bS18] + acetyl-CoA = N-terminal N(alpha)-acetyl-L-alanyl-[ribosomal protein bS18] + CoA + H(+)</text>
        <dbReference type="Rhea" id="RHEA:43756"/>
        <dbReference type="Rhea" id="RHEA-COMP:10676"/>
        <dbReference type="Rhea" id="RHEA-COMP:10677"/>
        <dbReference type="ChEBI" id="CHEBI:15378"/>
        <dbReference type="ChEBI" id="CHEBI:57287"/>
        <dbReference type="ChEBI" id="CHEBI:57288"/>
        <dbReference type="ChEBI" id="CHEBI:64718"/>
        <dbReference type="ChEBI" id="CHEBI:83683"/>
        <dbReference type="EC" id="2.3.1.266"/>
    </reaction>
</comment>
<gene>
    <name evidence="7" type="ORF">2163</name>
</gene>
<keyword evidence="8" id="KW-1185">Reference proteome</keyword>
<dbReference type="STRING" id="690567.2163"/>
<proteinExistence type="inferred from homology"/>
<dbReference type="InterPro" id="IPR006464">
    <property type="entry name" value="AcTrfase_RimI/Ard1"/>
</dbReference>
<feature type="domain" description="N-acetyltransferase" evidence="6">
    <location>
        <begin position="5"/>
        <end position="149"/>
    </location>
</feature>
<comment type="subcellular location">
    <subcellularLocation>
        <location evidence="5">Cytoplasm</location>
    </subcellularLocation>
</comment>
<dbReference type="Gene3D" id="3.40.630.30">
    <property type="match status" value="1"/>
</dbReference>
<evidence type="ECO:0000313" key="7">
    <source>
        <dbReference type="EMBL" id="CFX90324.1"/>
    </source>
</evidence>